<dbReference type="Proteomes" id="UP000276133">
    <property type="component" value="Unassembled WGS sequence"/>
</dbReference>
<comment type="caution">
    <text evidence="1">The sequence shown here is derived from an EMBL/GenBank/DDBJ whole genome shotgun (WGS) entry which is preliminary data.</text>
</comment>
<keyword evidence="2" id="KW-1185">Reference proteome</keyword>
<evidence type="ECO:0000313" key="2">
    <source>
        <dbReference type="Proteomes" id="UP000276133"/>
    </source>
</evidence>
<evidence type="ECO:0000313" key="1">
    <source>
        <dbReference type="EMBL" id="RNA30173.1"/>
    </source>
</evidence>
<organism evidence="1 2">
    <name type="scientific">Brachionus plicatilis</name>
    <name type="common">Marine rotifer</name>
    <name type="synonym">Brachionus muelleri</name>
    <dbReference type="NCBI Taxonomy" id="10195"/>
    <lineage>
        <taxon>Eukaryota</taxon>
        <taxon>Metazoa</taxon>
        <taxon>Spiralia</taxon>
        <taxon>Gnathifera</taxon>
        <taxon>Rotifera</taxon>
        <taxon>Eurotatoria</taxon>
        <taxon>Monogononta</taxon>
        <taxon>Pseudotrocha</taxon>
        <taxon>Ploima</taxon>
        <taxon>Brachionidae</taxon>
        <taxon>Brachionus</taxon>
    </lineage>
</organism>
<protein>
    <submittedName>
        <fullName evidence="1">Uncharacterized protein</fullName>
    </submittedName>
</protein>
<reference evidence="1 2" key="1">
    <citation type="journal article" date="2018" name="Sci. Rep.">
        <title>Genomic signatures of local adaptation to the degree of environmental predictability in rotifers.</title>
        <authorList>
            <person name="Franch-Gras L."/>
            <person name="Hahn C."/>
            <person name="Garcia-Roger E.M."/>
            <person name="Carmona M.J."/>
            <person name="Serra M."/>
            <person name="Gomez A."/>
        </authorList>
    </citation>
    <scope>NUCLEOTIDE SEQUENCE [LARGE SCALE GENOMIC DNA]</scope>
    <source>
        <strain evidence="1">HYR1</strain>
    </source>
</reference>
<sequence>MVWANGNRLCAIRLLLSCCIELMLQEVHLLSISKELKTLFYFYHFFCNIWCLLQHYVQNKTKYFLIIYFLDRVHFETGLCVSFLQQFYNNYLFLSEPNNFFSFEEKNQIFEIYILNNKYIPVPPI</sequence>
<dbReference type="AlphaFoldDB" id="A0A3M7S2Y3"/>
<proteinExistence type="predicted"/>
<gene>
    <name evidence="1" type="ORF">BpHYR1_046596</name>
</gene>
<name>A0A3M7S2Y3_BRAPC</name>
<dbReference type="EMBL" id="REGN01002118">
    <property type="protein sequence ID" value="RNA30173.1"/>
    <property type="molecule type" value="Genomic_DNA"/>
</dbReference>
<accession>A0A3M7S2Y3</accession>